<evidence type="ECO:0000259" key="3">
    <source>
        <dbReference type="PROSITE" id="PS51194"/>
    </source>
</evidence>
<dbReference type="OrthoDB" id="413460at2759"/>
<dbReference type="GO" id="GO:0045003">
    <property type="term" value="P:double-strand break repair via synthesis-dependent strand annealing"/>
    <property type="evidence" value="ECO:0007669"/>
    <property type="project" value="TreeGrafter"/>
</dbReference>
<dbReference type="SMART" id="SM00490">
    <property type="entry name" value="HELICc"/>
    <property type="match status" value="1"/>
</dbReference>
<dbReference type="InterPro" id="IPR050496">
    <property type="entry name" value="SNF2_RAD54_helicase_repair"/>
</dbReference>
<dbReference type="InterPro" id="IPR027417">
    <property type="entry name" value="P-loop_NTPase"/>
</dbReference>
<reference evidence="5" key="2">
    <citation type="submission" date="2020-12" db="EMBL/GenBank/DDBJ databases">
        <title>New Spironucleus salmonicida genome in near-complete chromosomes.</title>
        <authorList>
            <person name="Xu F."/>
            <person name="Kurt Z."/>
            <person name="Jimenez-Gonzalez A."/>
            <person name="Astvaldsson A."/>
            <person name="Andersson J.O."/>
            <person name="Svard S.G."/>
        </authorList>
    </citation>
    <scope>NUCLEOTIDE SEQUENCE</scope>
    <source>
        <strain evidence="5">ATCC 50377</strain>
    </source>
</reference>
<dbReference type="Gene3D" id="3.40.50.10810">
    <property type="entry name" value="Tandem AAA-ATPase domain"/>
    <property type="match status" value="2"/>
</dbReference>
<keyword evidence="1" id="KW-0378">Hydrolase</keyword>
<sequence length="766" mass="87886">MTSDKFSELFQHQQETVEFAISKFQTKHGILIAHAPGLGKTPISCVIIKELMLQKKVRFSLVVAPKSVLLQWKQHLQEWAQSSVCYYQGAQRAEAFRQFLKGSCGIFLTTYQTLINDIEIINSAVLKRRAALEVREMVPEARFGNEIVDAIYAEIGSQQAAKASQQHFEHRDGTAFDLAIYDEITELKNNKSQRFCALKPQKIHFKIGLTGTPVMNNMAELFNIVEFLEPGFLGCRRRFLKTFGDKISLAKLRDASREEKAVGRTFAKNLVNELSDIMIRFTKDKLQAIKANKAEIQVWIDFSPLQKLCYEQYISSPHFIHRNIEKGSLSHMISLRKICDHLYKAHANDLPIQKEVRDFVMQNTPENIRKYIEQESENTEPTYNDQNQFIGDPSEVDINSSFSAKFDILLQFLHSFQERSLKTIVFSESLTTLNIIKELLPDTLPQPLEINGKTLTTETRTRVCVAFNKSKSFQILLITTRAGGVGLNIQGASRIILFSPNFNPQLEEQAISRAWRIGQKSDVFIYKFLMRNSIEEVMVARQLHKIQIANAATQDILAQIKVQYDDIQKLFDVRYDGEHYNKKLITKVDGVEKLLSQMFNFDEWEVGKDKEEIQMQKSIQKEGKCDFALFYDQQVEVVSSDDEYQDDVDLIQQLRDEYQEENYVKSGRVRIVTSKSSQSEYDSAHSSQFSDEGSGTLIKFTNNNNKSICDDIDKENSSLIVIDVCEDTVSMPKQTEIEYVDISDDSSITAIERSMKQPESSYDDIR</sequence>
<dbReference type="PANTHER" id="PTHR45629">
    <property type="entry name" value="SNF2/RAD54 FAMILY MEMBER"/>
    <property type="match status" value="1"/>
</dbReference>
<dbReference type="Gene3D" id="3.40.50.300">
    <property type="entry name" value="P-loop containing nucleotide triphosphate hydrolases"/>
    <property type="match status" value="1"/>
</dbReference>
<dbReference type="InterPro" id="IPR038718">
    <property type="entry name" value="SNF2-like_sf"/>
</dbReference>
<dbReference type="GO" id="GO:0016787">
    <property type="term" value="F:hydrolase activity"/>
    <property type="evidence" value="ECO:0007669"/>
    <property type="project" value="UniProtKB-KW"/>
</dbReference>
<evidence type="ECO:0000259" key="2">
    <source>
        <dbReference type="PROSITE" id="PS51192"/>
    </source>
</evidence>
<dbReference type="GO" id="GO:0007131">
    <property type="term" value="P:reciprocal meiotic recombination"/>
    <property type="evidence" value="ECO:0007669"/>
    <property type="project" value="TreeGrafter"/>
</dbReference>
<dbReference type="InterPro" id="IPR001650">
    <property type="entry name" value="Helicase_C-like"/>
</dbReference>
<dbReference type="GO" id="GO:0005634">
    <property type="term" value="C:nucleus"/>
    <property type="evidence" value="ECO:0007669"/>
    <property type="project" value="TreeGrafter"/>
</dbReference>
<dbReference type="SUPFAM" id="SSF52540">
    <property type="entry name" value="P-loop containing nucleoside triphosphate hydrolases"/>
    <property type="match status" value="2"/>
</dbReference>
<proteinExistence type="predicted"/>
<protein>
    <submittedName>
        <fullName evidence="4">DNA repair and recombination protein Rhp26p</fullName>
    </submittedName>
</protein>
<dbReference type="InterPro" id="IPR000330">
    <property type="entry name" value="SNF2_N"/>
</dbReference>
<gene>
    <name evidence="4" type="ORF">SS50377_12629</name>
    <name evidence="5" type="ORF">SS50377_22625</name>
</gene>
<evidence type="ECO:0000313" key="6">
    <source>
        <dbReference type="Proteomes" id="UP000018208"/>
    </source>
</evidence>
<keyword evidence="6" id="KW-1185">Reference proteome</keyword>
<name>V6LUC7_9EUKA</name>
<dbReference type="PANTHER" id="PTHR45629:SF7">
    <property type="entry name" value="DNA EXCISION REPAIR PROTEIN ERCC-6-RELATED"/>
    <property type="match status" value="1"/>
</dbReference>
<dbReference type="SMART" id="SM00487">
    <property type="entry name" value="DEXDc"/>
    <property type="match status" value="1"/>
</dbReference>
<dbReference type="Pfam" id="PF00176">
    <property type="entry name" value="SNF2-rel_dom"/>
    <property type="match status" value="1"/>
</dbReference>
<dbReference type="InterPro" id="IPR014001">
    <property type="entry name" value="Helicase_ATP-bd"/>
</dbReference>
<dbReference type="AlphaFoldDB" id="V6LUC7"/>
<dbReference type="GO" id="GO:0005524">
    <property type="term" value="F:ATP binding"/>
    <property type="evidence" value="ECO:0007669"/>
    <property type="project" value="InterPro"/>
</dbReference>
<dbReference type="EMBL" id="AUWU02000003">
    <property type="protein sequence ID" value="KAH0575006.1"/>
    <property type="molecule type" value="Genomic_DNA"/>
</dbReference>
<evidence type="ECO:0000313" key="4">
    <source>
        <dbReference type="EMBL" id="EST47311.1"/>
    </source>
</evidence>
<dbReference type="EMBL" id="KI546044">
    <property type="protein sequence ID" value="EST47311.1"/>
    <property type="molecule type" value="Genomic_DNA"/>
</dbReference>
<dbReference type="InterPro" id="IPR049730">
    <property type="entry name" value="SNF2/RAD54-like_C"/>
</dbReference>
<dbReference type="PROSITE" id="PS51192">
    <property type="entry name" value="HELICASE_ATP_BIND_1"/>
    <property type="match status" value="1"/>
</dbReference>
<dbReference type="GO" id="GO:0015616">
    <property type="term" value="F:DNA translocase activity"/>
    <property type="evidence" value="ECO:0007669"/>
    <property type="project" value="TreeGrafter"/>
</dbReference>
<dbReference type="Pfam" id="PF00271">
    <property type="entry name" value="Helicase_C"/>
    <property type="match status" value="1"/>
</dbReference>
<evidence type="ECO:0000313" key="5">
    <source>
        <dbReference type="EMBL" id="KAH0575006.1"/>
    </source>
</evidence>
<evidence type="ECO:0000256" key="1">
    <source>
        <dbReference type="ARBA" id="ARBA00022801"/>
    </source>
</evidence>
<dbReference type="PROSITE" id="PS51194">
    <property type="entry name" value="HELICASE_CTER"/>
    <property type="match status" value="1"/>
</dbReference>
<feature type="domain" description="Helicase ATP-binding" evidence="2">
    <location>
        <begin position="21"/>
        <end position="231"/>
    </location>
</feature>
<dbReference type="Proteomes" id="UP000018208">
    <property type="component" value="Unassembled WGS sequence"/>
</dbReference>
<dbReference type="VEuPathDB" id="GiardiaDB:SS50377_22625"/>
<organism evidence="4">
    <name type="scientific">Spironucleus salmonicida</name>
    <dbReference type="NCBI Taxonomy" id="348837"/>
    <lineage>
        <taxon>Eukaryota</taxon>
        <taxon>Metamonada</taxon>
        <taxon>Diplomonadida</taxon>
        <taxon>Hexamitidae</taxon>
        <taxon>Hexamitinae</taxon>
        <taxon>Spironucleus</taxon>
    </lineage>
</organism>
<dbReference type="CDD" id="cd18793">
    <property type="entry name" value="SF2_C_SNF"/>
    <property type="match status" value="1"/>
</dbReference>
<accession>V6LUC7</accession>
<feature type="domain" description="Helicase C-terminal" evidence="3">
    <location>
        <begin position="408"/>
        <end position="568"/>
    </location>
</feature>
<reference evidence="4 5" key="1">
    <citation type="journal article" date="2014" name="PLoS Genet.">
        <title>The Genome of Spironucleus salmonicida Highlights a Fish Pathogen Adapted to Fluctuating Environments.</title>
        <authorList>
            <person name="Xu F."/>
            <person name="Jerlstrom-Hultqvist J."/>
            <person name="Einarsson E."/>
            <person name="Astvaldsson A."/>
            <person name="Svard S.G."/>
            <person name="Andersson J.O."/>
        </authorList>
    </citation>
    <scope>NUCLEOTIDE SEQUENCE</scope>
    <source>
        <strain evidence="5">ATCC 50377</strain>
    </source>
</reference>